<keyword evidence="1" id="KW-1133">Transmembrane helix</keyword>
<evidence type="ECO:0008006" key="4">
    <source>
        <dbReference type="Google" id="ProtNLM"/>
    </source>
</evidence>
<gene>
    <name evidence="2" type="ORF">FHX40_2306</name>
</gene>
<dbReference type="EMBL" id="VFPQ01000001">
    <property type="protein sequence ID" value="TQM75594.1"/>
    <property type="molecule type" value="Genomic_DNA"/>
</dbReference>
<evidence type="ECO:0000313" key="3">
    <source>
        <dbReference type="Proteomes" id="UP000319213"/>
    </source>
</evidence>
<accession>A0A543IYF0</accession>
<dbReference type="Proteomes" id="UP000319213">
    <property type="component" value="Unassembled WGS sequence"/>
</dbReference>
<evidence type="ECO:0000256" key="1">
    <source>
        <dbReference type="SAM" id="Phobius"/>
    </source>
</evidence>
<evidence type="ECO:0000313" key="2">
    <source>
        <dbReference type="EMBL" id="TQM75594.1"/>
    </source>
</evidence>
<keyword evidence="1" id="KW-0812">Transmembrane</keyword>
<name>A0A543IYF0_9ACTN</name>
<comment type="caution">
    <text evidence="2">The sequence shown here is derived from an EMBL/GenBank/DDBJ whole genome shotgun (WGS) entry which is preliminary data.</text>
</comment>
<proteinExistence type="predicted"/>
<dbReference type="RefSeq" id="WP_142259587.1">
    <property type="nucleotide sequence ID" value="NZ_BMPV01000001.1"/>
</dbReference>
<sequence length="117" mass="12641">MADDRLSRDELRAVIDARRELGPEYEPALVESFLDKLEDGIAAKVRAEVDARVPERQQARGRSDPSLTMAMGSLALGIPLTGIAAGNGGLTGLLIAWGGIVAVNAVHALNRRRRDRR</sequence>
<reference evidence="2 3" key="1">
    <citation type="submission" date="2019-06" db="EMBL/GenBank/DDBJ databases">
        <title>Sequencing the genomes of 1000 actinobacteria strains.</title>
        <authorList>
            <person name="Klenk H.-P."/>
        </authorList>
    </citation>
    <scope>NUCLEOTIDE SEQUENCE [LARGE SCALE GENOMIC DNA]</scope>
    <source>
        <strain evidence="2 3">DSM 43186</strain>
    </source>
</reference>
<keyword evidence="3" id="KW-1185">Reference proteome</keyword>
<dbReference type="AlphaFoldDB" id="A0A543IYF0"/>
<dbReference type="OrthoDB" id="3854538at2"/>
<protein>
    <recommendedName>
        <fullName evidence="4">Integral membrane protein</fullName>
    </recommendedName>
</protein>
<feature type="transmembrane region" description="Helical" evidence="1">
    <location>
        <begin position="66"/>
        <end position="84"/>
    </location>
</feature>
<feature type="transmembrane region" description="Helical" evidence="1">
    <location>
        <begin position="90"/>
        <end position="109"/>
    </location>
</feature>
<keyword evidence="1" id="KW-0472">Membrane</keyword>
<organism evidence="2 3">
    <name type="scientific">Thermopolyspora flexuosa</name>
    <dbReference type="NCBI Taxonomy" id="103836"/>
    <lineage>
        <taxon>Bacteria</taxon>
        <taxon>Bacillati</taxon>
        <taxon>Actinomycetota</taxon>
        <taxon>Actinomycetes</taxon>
        <taxon>Streptosporangiales</taxon>
        <taxon>Streptosporangiaceae</taxon>
        <taxon>Thermopolyspora</taxon>
    </lineage>
</organism>